<evidence type="ECO:0000313" key="2">
    <source>
        <dbReference type="Proteomes" id="UP000291831"/>
    </source>
</evidence>
<protein>
    <submittedName>
        <fullName evidence="1">Uncharacterized protein</fullName>
    </submittedName>
</protein>
<organism evidence="1 2">
    <name type="scientific">Candidatus Argoarchaeum ethanivorans</name>
    <dbReference type="NCBI Taxonomy" id="2608793"/>
    <lineage>
        <taxon>Archaea</taxon>
        <taxon>Methanobacteriati</taxon>
        <taxon>Methanobacteriota</taxon>
        <taxon>Stenosarchaea group</taxon>
        <taxon>Methanomicrobia</taxon>
        <taxon>Methanosarcinales</taxon>
        <taxon>Methanosarcinales incertae sedis</taxon>
        <taxon>GOM Arc I cluster</taxon>
        <taxon>Candidatus Argoarchaeum</taxon>
    </lineage>
</organism>
<name>A0A8B3S0A7_9EURY</name>
<gene>
    <name evidence="1" type="ORF">AEth_01350</name>
</gene>
<comment type="caution">
    <text evidence="1">The sequence shown here is derived from an EMBL/GenBank/DDBJ whole genome shotgun (WGS) entry which is preliminary data.</text>
</comment>
<sequence length="608" mass="67971">MDYIIKGMIKKEDLGKLPDVLPVMVYAARDRRVLGSAPVNEDGSFEIKYKYKVSGREKKPIGAYLIIGPKLPGDQILKTKLERKFLSSKGFKRASPRYKYEFEEAIPISKKDKRIYAGTIMEFASGFTYMGYIRTCLPLIEDAGHPCPLGCVNPGTLSTSEHRAYVRISREDNIIGDDILVSDGSESEESLSGEFSVTEIIPGLWIFPLGYTALVEVYQKIGGITNTLYSGNHRFEHNYPQYICIDRDEVEIIEIPELEGLGVGNSFGFTRVSNIPIDYIDQSTGYADSSGATDSATHKVKDFAFFGELHLYANIGEELQVDDSTGDCKIQYIRVKYEHLVEDGTGGYITDAEGYIQTPFGNAREPREGEGDDLITETMGPLPLSETGGMIGVYRYANPYETAALDPDKEINDWVFKGLLMVIYPSSLPFNYGRYRLTVEAYGTDMEDVGIADADDNDFVEVFNLLIDNDISALTGDIKDIEGTGACGLLDHRGSPTSEFDITVDFDINNSHGNLRDFKLTACWGENCEKELECGEYPTYPGITPPKWDGESGIRTTKTCAWVECAYQFRLMAHRRVTNGFSDETEREVFTKHITIRSMNSYDPSCNM</sequence>
<accession>A0A8B3S0A7</accession>
<evidence type="ECO:0000313" key="1">
    <source>
        <dbReference type="EMBL" id="RZB29208.1"/>
    </source>
</evidence>
<dbReference type="AlphaFoldDB" id="A0A8B3S0A7"/>
<dbReference type="Proteomes" id="UP000291831">
    <property type="component" value="Unassembled WGS sequence"/>
</dbReference>
<dbReference type="EMBL" id="RPGO01000030">
    <property type="protein sequence ID" value="RZB29208.1"/>
    <property type="molecule type" value="Genomic_DNA"/>
</dbReference>
<reference evidence="2" key="1">
    <citation type="submission" date="2019-01" db="EMBL/GenBank/DDBJ databases">
        <title>Anaerobic oxidation of ethane by archaea from a marine hydrocarbon seep.</title>
        <authorList>
            <person name="Musat F."/>
        </authorList>
    </citation>
    <scope>NUCLEOTIDE SEQUENCE [LARGE SCALE GENOMIC DNA]</scope>
</reference>
<proteinExistence type="predicted"/>